<feature type="transmembrane region" description="Helical" evidence="5">
    <location>
        <begin position="285"/>
        <end position="306"/>
    </location>
</feature>
<dbReference type="InterPro" id="IPR051533">
    <property type="entry name" value="WaaL-like"/>
</dbReference>
<evidence type="ECO:0000313" key="7">
    <source>
        <dbReference type="EMBL" id="MBC8535172.1"/>
    </source>
</evidence>
<evidence type="ECO:0000259" key="6">
    <source>
        <dbReference type="Pfam" id="PF04932"/>
    </source>
</evidence>
<dbReference type="Proteomes" id="UP000620366">
    <property type="component" value="Unassembled WGS sequence"/>
</dbReference>
<organism evidence="7 8">
    <name type="scientific">Feifania hominis</name>
    <dbReference type="NCBI Taxonomy" id="2763660"/>
    <lineage>
        <taxon>Bacteria</taxon>
        <taxon>Bacillati</taxon>
        <taxon>Bacillota</taxon>
        <taxon>Clostridia</taxon>
        <taxon>Eubacteriales</taxon>
        <taxon>Feifaniaceae</taxon>
        <taxon>Feifania</taxon>
    </lineage>
</organism>
<protein>
    <submittedName>
        <fullName evidence="7">O-antigen ligase family protein</fullName>
    </submittedName>
</protein>
<evidence type="ECO:0000256" key="5">
    <source>
        <dbReference type="SAM" id="Phobius"/>
    </source>
</evidence>
<reference evidence="7" key="1">
    <citation type="submission" date="2020-08" db="EMBL/GenBank/DDBJ databases">
        <title>Genome public.</title>
        <authorList>
            <person name="Liu C."/>
            <person name="Sun Q."/>
        </authorList>
    </citation>
    <scope>NUCLEOTIDE SEQUENCE</scope>
    <source>
        <strain evidence="7">BX7</strain>
    </source>
</reference>
<dbReference type="RefSeq" id="WP_249298809.1">
    <property type="nucleotide sequence ID" value="NZ_JACRSP010000001.1"/>
</dbReference>
<feature type="transmembrane region" description="Helical" evidence="5">
    <location>
        <begin position="453"/>
        <end position="472"/>
    </location>
</feature>
<sequence>MEQDRRGPGARLREWLHNVAEGSFFNRIAGKITDFFYRQGAKSKFAGVLTTYPSFTEKKKDSFLYRIFVDLPAKPARAIKKYLTKLYDESVFSGIVSQFSAYLLSTNLISWGLGFIAFGAGIVGMSVLRYLMGGSASLFNTEDFIAVIAVIAGFLFMTSHLSIAQAVLQSRFFHWLIVDVAGFRSEWLEQSGPAATRPIVPLAVGLACGLSTYLFPFYLLPGLLIGLVLVLMIFKVTELGVLLTATLLPFLPTMALVGLMGITLVSFACKYIRGKRAIHFEFLDLMILFFLAALILFGGITSALPAQSLKNVLVYTVFILGYFVIVNTLRSTELVRRALFGMVGSGAVAGLLGLFQYVVGVERSLIWVDTTMFTNIGSRVFGPFDNPNVFGEYLVIMVPIAAALFCVTRGKARYFCLGAFGVMGLSLIFTFSRGAWVAFILAFAVFLVLYDRVFAKLALLLVLALPFLPMVLPANIVQRFASIGNLADTSTAYRVSIWTAGLKMVRDFWSTGIGTGSAVFMLVYPSYALSGAGYALHAHNLYLNLFIELGIVGIVSFALVLLFYFKTVFGGYATVTDRFTRVMLLGLGCGMLGILVQGLTDNVWFNYRIFLFFWVIVGITASAYRSHFEERGETL</sequence>
<feature type="transmembrane region" description="Helical" evidence="5">
    <location>
        <begin position="144"/>
        <end position="168"/>
    </location>
</feature>
<dbReference type="PANTHER" id="PTHR37422">
    <property type="entry name" value="TEICHURONIC ACID BIOSYNTHESIS PROTEIN TUAE"/>
    <property type="match status" value="1"/>
</dbReference>
<feature type="transmembrane region" description="Helical" evidence="5">
    <location>
        <begin position="390"/>
        <end position="407"/>
    </location>
</feature>
<feature type="transmembrane region" description="Helical" evidence="5">
    <location>
        <begin position="111"/>
        <end position="132"/>
    </location>
</feature>
<feature type="transmembrane region" description="Helical" evidence="5">
    <location>
        <begin position="414"/>
        <end position="447"/>
    </location>
</feature>
<dbReference type="GO" id="GO:0016020">
    <property type="term" value="C:membrane"/>
    <property type="evidence" value="ECO:0007669"/>
    <property type="project" value="UniProtKB-SubCell"/>
</dbReference>
<dbReference type="EMBL" id="JACRSP010000001">
    <property type="protein sequence ID" value="MBC8535172.1"/>
    <property type="molecule type" value="Genomic_DNA"/>
</dbReference>
<proteinExistence type="predicted"/>
<dbReference type="AlphaFoldDB" id="A0A926HPD7"/>
<keyword evidence="4 5" id="KW-0472">Membrane</keyword>
<evidence type="ECO:0000256" key="1">
    <source>
        <dbReference type="ARBA" id="ARBA00004141"/>
    </source>
</evidence>
<comment type="subcellular location">
    <subcellularLocation>
        <location evidence="1">Membrane</location>
        <topology evidence="1">Multi-pass membrane protein</topology>
    </subcellularLocation>
</comment>
<dbReference type="PANTHER" id="PTHR37422:SF13">
    <property type="entry name" value="LIPOPOLYSACCHARIDE BIOSYNTHESIS PROTEIN PA4999-RELATED"/>
    <property type="match status" value="1"/>
</dbReference>
<feature type="transmembrane region" description="Helical" evidence="5">
    <location>
        <begin position="312"/>
        <end position="329"/>
    </location>
</feature>
<keyword evidence="3 5" id="KW-1133">Transmembrane helix</keyword>
<feature type="transmembrane region" description="Helical" evidence="5">
    <location>
        <begin position="579"/>
        <end position="599"/>
    </location>
</feature>
<accession>A0A926HPD7</accession>
<feature type="domain" description="O-antigen ligase-related" evidence="6">
    <location>
        <begin position="419"/>
        <end position="557"/>
    </location>
</feature>
<feature type="transmembrane region" description="Helical" evidence="5">
    <location>
        <begin position="605"/>
        <end position="624"/>
    </location>
</feature>
<comment type="caution">
    <text evidence="7">The sequence shown here is derived from an EMBL/GenBank/DDBJ whole genome shotgun (WGS) entry which is preliminary data.</text>
</comment>
<feature type="transmembrane region" description="Helical" evidence="5">
    <location>
        <begin position="508"/>
        <end position="529"/>
    </location>
</feature>
<feature type="transmembrane region" description="Helical" evidence="5">
    <location>
        <begin position="338"/>
        <end position="359"/>
    </location>
</feature>
<keyword evidence="8" id="KW-1185">Reference proteome</keyword>
<dbReference type="GO" id="GO:0016874">
    <property type="term" value="F:ligase activity"/>
    <property type="evidence" value="ECO:0007669"/>
    <property type="project" value="UniProtKB-KW"/>
</dbReference>
<evidence type="ECO:0000256" key="3">
    <source>
        <dbReference type="ARBA" id="ARBA00022989"/>
    </source>
</evidence>
<name>A0A926HPD7_9FIRM</name>
<evidence type="ECO:0000256" key="4">
    <source>
        <dbReference type="ARBA" id="ARBA00023136"/>
    </source>
</evidence>
<evidence type="ECO:0000256" key="2">
    <source>
        <dbReference type="ARBA" id="ARBA00022692"/>
    </source>
</evidence>
<gene>
    <name evidence="7" type="ORF">H8695_00475</name>
</gene>
<feature type="transmembrane region" description="Helical" evidence="5">
    <location>
        <begin position="254"/>
        <end position="273"/>
    </location>
</feature>
<keyword evidence="2 5" id="KW-0812">Transmembrane</keyword>
<dbReference type="InterPro" id="IPR007016">
    <property type="entry name" value="O-antigen_ligase-rel_domated"/>
</dbReference>
<keyword evidence="7" id="KW-0436">Ligase</keyword>
<evidence type="ECO:0000313" key="8">
    <source>
        <dbReference type="Proteomes" id="UP000620366"/>
    </source>
</evidence>
<dbReference type="Pfam" id="PF04932">
    <property type="entry name" value="Wzy_C"/>
    <property type="match status" value="1"/>
</dbReference>
<feature type="transmembrane region" description="Helical" evidence="5">
    <location>
        <begin position="541"/>
        <end position="567"/>
    </location>
</feature>